<evidence type="ECO:0000256" key="1">
    <source>
        <dbReference type="SAM" id="SignalP"/>
    </source>
</evidence>
<dbReference type="eggNOG" id="COG3291">
    <property type="taxonomic scope" value="Bacteria"/>
</dbReference>
<dbReference type="AlphaFoldDB" id="H1XSF1"/>
<sequence precursor="true">MKKMLVFISLLLLACSLPEPADIIPPVVRVIFPYEGAVISDNVQFTVEASDDDQVESVWIYVDGEEVGRTSTSPYKVNFNIQGYEKKIPHVMLAAARDKEGNIGFSPTVTFVIADGEDNVDPTVVILNPQSGQTVEGIVNVVAHADDDRSVQEVRFYIDGQQVHSTSDYPYIYNWNTTGYSDSTSHTIYAEAIDGGNNNAFSPVVTVTVYPRTGPTADNVAPRALFLYPIAGSTVKGTINVSVDLQDNVKVTKAEFFVDGILTNSVTDPASPWVFQWNTATVADTVPTTHSLYVKAYDEAGNLGTSGLIVITVTQ</sequence>
<dbReference type="Pfam" id="PF17957">
    <property type="entry name" value="Big_7"/>
    <property type="match status" value="3"/>
</dbReference>
<evidence type="ECO:0000313" key="2">
    <source>
        <dbReference type="EMBL" id="APF17229.1"/>
    </source>
</evidence>
<evidence type="ECO:0000313" key="3">
    <source>
        <dbReference type="EMBL" id="EHO41363.1"/>
    </source>
</evidence>
<feature type="signal peptide" evidence="1">
    <location>
        <begin position="1"/>
        <end position="21"/>
    </location>
</feature>
<dbReference type="OrthoDB" id="315328at2"/>
<dbReference type="EMBL" id="CM001402">
    <property type="protein sequence ID" value="EHO41363.1"/>
    <property type="molecule type" value="Genomic_DNA"/>
</dbReference>
<gene>
    <name evidence="2" type="ORF">Cabys_478</name>
    <name evidence="3" type="ORF">Calab_1747</name>
</gene>
<accession>H1XSF1</accession>
<dbReference type="Proteomes" id="UP000183868">
    <property type="component" value="Chromosome"/>
</dbReference>
<proteinExistence type="predicted"/>
<dbReference type="KEGG" id="caby:Cabys_478"/>
<dbReference type="PROSITE" id="PS51257">
    <property type="entry name" value="PROKAR_LIPOPROTEIN"/>
    <property type="match status" value="1"/>
</dbReference>
<dbReference type="RefSeq" id="WP_006928479.1">
    <property type="nucleotide sequence ID" value="NZ_CM001402.1"/>
</dbReference>
<reference evidence="2 5" key="2">
    <citation type="submission" date="2016-11" db="EMBL/GenBank/DDBJ databases">
        <title>Genomic analysis of Caldithrix abyssi and proposal of a novel bacterial phylum Caldithrichaeota.</title>
        <authorList>
            <person name="Kublanov I."/>
            <person name="Sigalova O."/>
            <person name="Gavrilov S."/>
            <person name="Lebedinsky A."/>
            <person name="Ivanova N."/>
            <person name="Daum C."/>
            <person name="Reddy T."/>
            <person name="Klenk H.P."/>
            <person name="Goker M."/>
            <person name="Reva O."/>
            <person name="Miroshnichenko M."/>
            <person name="Kyprides N."/>
            <person name="Woyke T."/>
            <person name="Gelfand M."/>
        </authorList>
    </citation>
    <scope>NUCLEOTIDE SEQUENCE [LARGE SCALE GENOMIC DNA]</scope>
    <source>
        <strain evidence="2 5">LF13</strain>
    </source>
</reference>
<keyword evidence="4" id="KW-1185">Reference proteome</keyword>
<evidence type="ECO:0000313" key="4">
    <source>
        <dbReference type="Proteomes" id="UP000004671"/>
    </source>
</evidence>
<evidence type="ECO:0000313" key="5">
    <source>
        <dbReference type="Proteomes" id="UP000183868"/>
    </source>
</evidence>
<dbReference type="PaxDb" id="880073-Calab_1747"/>
<dbReference type="Proteomes" id="UP000004671">
    <property type="component" value="Chromosome"/>
</dbReference>
<dbReference type="InParanoid" id="H1XSF1"/>
<dbReference type="HOGENOM" id="CLU_881885_0_0_0"/>
<dbReference type="EMBL" id="CP018099">
    <property type="protein sequence ID" value="APF17229.1"/>
    <property type="molecule type" value="Genomic_DNA"/>
</dbReference>
<reference evidence="3 4" key="1">
    <citation type="submission" date="2011-09" db="EMBL/GenBank/DDBJ databases">
        <title>The permanent draft genome of Caldithrix abyssi DSM 13497.</title>
        <authorList>
            <consortium name="US DOE Joint Genome Institute (JGI-PGF)"/>
            <person name="Lucas S."/>
            <person name="Han J."/>
            <person name="Lapidus A."/>
            <person name="Bruce D."/>
            <person name="Goodwin L."/>
            <person name="Pitluck S."/>
            <person name="Peters L."/>
            <person name="Kyrpides N."/>
            <person name="Mavromatis K."/>
            <person name="Ivanova N."/>
            <person name="Mikhailova N."/>
            <person name="Chertkov O."/>
            <person name="Detter J.C."/>
            <person name="Tapia R."/>
            <person name="Han C."/>
            <person name="Land M."/>
            <person name="Hauser L."/>
            <person name="Markowitz V."/>
            <person name="Cheng J.-F."/>
            <person name="Hugenholtz P."/>
            <person name="Woyke T."/>
            <person name="Wu D."/>
            <person name="Spring S."/>
            <person name="Brambilla E."/>
            <person name="Klenk H.-P."/>
            <person name="Eisen J.A."/>
        </authorList>
    </citation>
    <scope>NUCLEOTIDE SEQUENCE [LARGE SCALE GENOMIC DNA]</scope>
    <source>
        <strain evidence="3 4">DSM 13497</strain>
    </source>
</reference>
<feature type="chain" id="PRO_5009695307" evidence="1">
    <location>
        <begin position="22"/>
        <end position="315"/>
    </location>
</feature>
<organism evidence="3 4">
    <name type="scientific">Caldithrix abyssi DSM 13497</name>
    <dbReference type="NCBI Taxonomy" id="880073"/>
    <lineage>
        <taxon>Bacteria</taxon>
        <taxon>Pseudomonadati</taxon>
        <taxon>Calditrichota</taxon>
        <taxon>Calditrichia</taxon>
        <taxon>Calditrichales</taxon>
        <taxon>Calditrichaceae</taxon>
        <taxon>Caldithrix</taxon>
    </lineage>
</organism>
<dbReference type="InterPro" id="IPR013783">
    <property type="entry name" value="Ig-like_fold"/>
</dbReference>
<protein>
    <submittedName>
        <fullName evidence="2">Fibronectin type III domain protein</fullName>
    </submittedName>
    <submittedName>
        <fullName evidence="3">Fibronectin, type III domain-containing protein</fullName>
    </submittedName>
</protein>
<keyword evidence="1" id="KW-0732">Signal</keyword>
<dbReference type="Gene3D" id="2.60.40.10">
    <property type="entry name" value="Immunoglobulins"/>
    <property type="match status" value="3"/>
</dbReference>
<name>H1XSF1_CALAY</name>